<keyword evidence="1" id="KW-0732">Signal</keyword>
<gene>
    <name evidence="2" type="ORF">ABS311_08645</name>
</gene>
<sequence length="193" mass="21596">MGFNKLFFLATLLFSICANANELSSQQIEKWLKAAPTVAAWVKQHNEQLHQSGDIDFAKSSPDVVASQAQTALKKLNLYDEFNRMVKQQGYSGVESFFKVQTQVVQSFIAMTMQAANIPDDAQQKLRQSLAEIDATDGLSADQKQMLKQQMLQIMGQLEQVTNSSNLPSEDKNIQAIKPYAQQVEKMLSQFGD</sequence>
<comment type="caution">
    <text evidence="2">The sequence shown here is derived from an EMBL/GenBank/DDBJ whole genome shotgun (WGS) entry which is preliminary data.</text>
</comment>
<reference evidence="2 3" key="1">
    <citation type="submission" date="2024-06" db="EMBL/GenBank/DDBJ databases">
        <authorList>
            <person name="Chen R.Y."/>
        </authorList>
    </citation>
    <scope>NUCLEOTIDE SEQUENCE [LARGE SCALE GENOMIC DNA]</scope>
    <source>
        <strain evidence="2 3">D2</strain>
    </source>
</reference>
<feature type="chain" id="PRO_5045374759" evidence="1">
    <location>
        <begin position="21"/>
        <end position="193"/>
    </location>
</feature>
<keyword evidence="3" id="KW-1185">Reference proteome</keyword>
<dbReference type="EMBL" id="JBELOE010000170">
    <property type="protein sequence ID" value="MER2491951.1"/>
    <property type="molecule type" value="Genomic_DNA"/>
</dbReference>
<evidence type="ECO:0000313" key="2">
    <source>
        <dbReference type="EMBL" id="MER2491951.1"/>
    </source>
</evidence>
<feature type="signal peptide" evidence="1">
    <location>
        <begin position="1"/>
        <end position="20"/>
    </location>
</feature>
<organism evidence="2 3">
    <name type="scientific">Catenovulum sediminis</name>
    <dbReference type="NCBI Taxonomy" id="1740262"/>
    <lineage>
        <taxon>Bacteria</taxon>
        <taxon>Pseudomonadati</taxon>
        <taxon>Pseudomonadota</taxon>
        <taxon>Gammaproteobacteria</taxon>
        <taxon>Alteromonadales</taxon>
        <taxon>Alteromonadaceae</taxon>
        <taxon>Catenovulum</taxon>
    </lineage>
</organism>
<accession>A0ABV1RGT1</accession>
<evidence type="ECO:0000313" key="3">
    <source>
        <dbReference type="Proteomes" id="UP001467690"/>
    </source>
</evidence>
<protein>
    <submittedName>
        <fullName evidence="2">Uncharacterized protein</fullName>
    </submittedName>
</protein>
<dbReference type="Proteomes" id="UP001467690">
    <property type="component" value="Unassembled WGS sequence"/>
</dbReference>
<evidence type="ECO:0000256" key="1">
    <source>
        <dbReference type="SAM" id="SignalP"/>
    </source>
</evidence>
<dbReference type="RefSeq" id="WP_143870716.1">
    <property type="nucleotide sequence ID" value="NZ_CP041660.1"/>
</dbReference>
<proteinExistence type="predicted"/>
<name>A0ABV1RGT1_9ALTE</name>